<dbReference type="STRING" id="154538.A0A1M2VJ45"/>
<evidence type="ECO:0000256" key="4">
    <source>
        <dbReference type="ARBA" id="ARBA00022723"/>
    </source>
</evidence>
<dbReference type="OrthoDB" id="2014201at2759"/>
<keyword evidence="6" id="KW-1185">Reference proteome</keyword>
<dbReference type="SUPFAM" id="SSF53448">
    <property type="entry name" value="Nucleotide-diphospho-sugar transferases"/>
    <property type="match status" value="1"/>
</dbReference>
<dbReference type="Gene3D" id="3.40.50.150">
    <property type="entry name" value="Vaccinia Virus protein VP39"/>
    <property type="match status" value="1"/>
</dbReference>
<accession>A0A1M2VJ45</accession>
<keyword evidence="4" id="KW-0479">Metal-binding</keyword>
<dbReference type="AlphaFoldDB" id="A0A1M2VJ45"/>
<comment type="caution">
    <text evidence="5">The sequence shown here is derived from an EMBL/GenBank/DDBJ whole genome shotgun (WGS) entry which is preliminary data.</text>
</comment>
<dbReference type="PANTHER" id="PTHR13778">
    <property type="entry name" value="GLYCOSYLTRANSFERASE 8 DOMAIN-CONTAINING PROTEIN"/>
    <property type="match status" value="1"/>
</dbReference>
<dbReference type="InterPro" id="IPR002495">
    <property type="entry name" value="Glyco_trans_8"/>
</dbReference>
<sequence>MAASSTEQPGYIFTETQDWFSFNIETWRGLFPHINTPNPRVLEIGSWEGRSAVFLLTELCRDGGEIVCIDHFDLMQTAAGRERHRKLTHNLTLTAKPFRILPQFSVPALMTLLTEEMSAAQPGFDWIYVDGSHEADDTFLDGELAWRLARKGAVIIFDDYRWDKEPEDSMHHPKRGIDGFLALHKGEFTLLSSRTQYQVVLQKTVDMRIGFLVNEKADAKENLDSALGYGVNVALTINAEYAIAAAVAIRSAVCNTKGRMTFYVVGQGLSDDVKQKLRQSISNRTDATIVFLDLPSSDDQRSEQSFPPGLTWAKIGMIPRLPVERVLYLDADVLVRGDLKELWDTDLQGKHIAAAVDVGFPMGHDGVKRVPYFNAGVLLMDLAAIRKRLDELNALAATMKDSKMRDQDALNAHFGADWLPLDLRWNAQGLGTYAKYHTPERAALQMDEMADPKIVHFTGALHTSMAAVLNPFVQPYDGKPWGYAGAPGHPFAREWWEMCEQTAWRGWRSSAQFRELRAKKIEEAIAAGVADFGRRVAETEVF</sequence>
<keyword evidence="2" id="KW-0328">Glycosyltransferase</keyword>
<dbReference type="Proteomes" id="UP000184267">
    <property type="component" value="Unassembled WGS sequence"/>
</dbReference>
<dbReference type="PANTHER" id="PTHR13778:SF47">
    <property type="entry name" value="LIPOPOLYSACCHARIDE 1,3-GALACTOSYLTRANSFERASE"/>
    <property type="match status" value="1"/>
</dbReference>
<evidence type="ECO:0000313" key="6">
    <source>
        <dbReference type="Proteomes" id="UP000184267"/>
    </source>
</evidence>
<dbReference type="SUPFAM" id="SSF53335">
    <property type="entry name" value="S-adenosyl-L-methionine-dependent methyltransferases"/>
    <property type="match status" value="1"/>
</dbReference>
<keyword evidence="3" id="KW-0808">Transferase</keyword>
<reference evidence="5 6" key="1">
    <citation type="submission" date="2016-10" db="EMBL/GenBank/DDBJ databases">
        <title>Genome sequence of the basidiomycete white-rot fungus Trametes pubescens.</title>
        <authorList>
            <person name="Makela M.R."/>
            <person name="Granchi Z."/>
            <person name="Peng M."/>
            <person name="De Vries R.P."/>
            <person name="Grigoriev I."/>
            <person name="Riley R."/>
            <person name="Hilden K."/>
        </authorList>
    </citation>
    <scope>NUCLEOTIDE SEQUENCE [LARGE SCALE GENOMIC DNA]</scope>
    <source>
        <strain evidence="5 6">FBCC735</strain>
    </source>
</reference>
<proteinExistence type="inferred from homology"/>
<evidence type="ECO:0000256" key="3">
    <source>
        <dbReference type="ARBA" id="ARBA00022679"/>
    </source>
</evidence>
<comment type="similarity">
    <text evidence="1">Belongs to the glycosyltransferase 8 family.</text>
</comment>
<dbReference type="OMA" id="TQDWFSF"/>
<evidence type="ECO:0000313" key="5">
    <source>
        <dbReference type="EMBL" id="OJT07619.1"/>
    </source>
</evidence>
<dbReference type="Pfam" id="PF01501">
    <property type="entry name" value="Glyco_transf_8"/>
    <property type="match status" value="1"/>
</dbReference>
<organism evidence="5 6">
    <name type="scientific">Trametes pubescens</name>
    <name type="common">White-rot fungus</name>
    <dbReference type="NCBI Taxonomy" id="154538"/>
    <lineage>
        <taxon>Eukaryota</taxon>
        <taxon>Fungi</taxon>
        <taxon>Dikarya</taxon>
        <taxon>Basidiomycota</taxon>
        <taxon>Agaricomycotina</taxon>
        <taxon>Agaricomycetes</taxon>
        <taxon>Polyporales</taxon>
        <taxon>Polyporaceae</taxon>
        <taxon>Trametes</taxon>
    </lineage>
</organism>
<evidence type="ECO:0000256" key="1">
    <source>
        <dbReference type="ARBA" id="ARBA00006351"/>
    </source>
</evidence>
<dbReference type="InterPro" id="IPR029063">
    <property type="entry name" value="SAM-dependent_MTases_sf"/>
</dbReference>
<dbReference type="InterPro" id="IPR050748">
    <property type="entry name" value="Glycosyltrans_8_dom-fam"/>
</dbReference>
<protein>
    <submittedName>
        <fullName evidence="5">General stress protein A</fullName>
    </submittedName>
</protein>
<dbReference type="Pfam" id="PF13578">
    <property type="entry name" value="Methyltransf_24"/>
    <property type="match status" value="1"/>
</dbReference>
<name>A0A1M2VJ45_TRAPU</name>
<gene>
    <name evidence="5" type="ORF">TRAPUB_1525</name>
</gene>
<dbReference type="GO" id="GO:0016757">
    <property type="term" value="F:glycosyltransferase activity"/>
    <property type="evidence" value="ECO:0007669"/>
    <property type="project" value="UniProtKB-KW"/>
</dbReference>
<dbReference type="CDD" id="cd04194">
    <property type="entry name" value="GT8_A4GalT_like"/>
    <property type="match status" value="1"/>
</dbReference>
<evidence type="ECO:0000256" key="2">
    <source>
        <dbReference type="ARBA" id="ARBA00022676"/>
    </source>
</evidence>
<dbReference type="InterPro" id="IPR029044">
    <property type="entry name" value="Nucleotide-diphossugar_trans"/>
</dbReference>
<dbReference type="GO" id="GO:0046872">
    <property type="term" value="F:metal ion binding"/>
    <property type="evidence" value="ECO:0007669"/>
    <property type="project" value="UniProtKB-KW"/>
</dbReference>
<dbReference type="Gene3D" id="3.90.550.10">
    <property type="entry name" value="Spore Coat Polysaccharide Biosynthesis Protein SpsA, Chain A"/>
    <property type="match status" value="1"/>
</dbReference>
<dbReference type="EMBL" id="MNAD01001155">
    <property type="protein sequence ID" value="OJT07619.1"/>
    <property type="molecule type" value="Genomic_DNA"/>
</dbReference>